<dbReference type="Gene3D" id="2.60.40.10">
    <property type="entry name" value="Immunoglobulins"/>
    <property type="match status" value="3"/>
</dbReference>
<dbReference type="InterPro" id="IPR007110">
    <property type="entry name" value="Ig-like_dom"/>
</dbReference>
<protein>
    <recommendedName>
        <fullName evidence="9">Hemolin</fullName>
    </recommendedName>
</protein>
<dbReference type="FunFam" id="2.60.40.10:FF:000032">
    <property type="entry name" value="palladin isoform X1"/>
    <property type="match status" value="1"/>
</dbReference>
<reference evidence="12 13" key="1">
    <citation type="journal article" date="2011" name="Cell">
        <title>The monarch butterfly genome yields insights into long-distance migration.</title>
        <authorList>
            <person name="Zhan S."/>
            <person name="Merlin C."/>
            <person name="Boore J.L."/>
            <person name="Reppert S.M."/>
        </authorList>
    </citation>
    <scope>NUCLEOTIDE SEQUENCE [LARGE SCALE GENOMIC DNA]</scope>
    <source>
        <strain evidence="12">F-2</strain>
    </source>
</reference>
<dbReference type="KEGG" id="dpl:KGM_212545"/>
<evidence type="ECO:0000256" key="5">
    <source>
        <dbReference type="ARBA" id="ARBA00023157"/>
    </source>
</evidence>
<dbReference type="InterPro" id="IPR003598">
    <property type="entry name" value="Ig_sub2"/>
</dbReference>
<dbReference type="Pfam" id="PF07686">
    <property type="entry name" value="V-set"/>
    <property type="match status" value="1"/>
</dbReference>
<evidence type="ECO:0000256" key="1">
    <source>
        <dbReference type="ARBA" id="ARBA00004613"/>
    </source>
</evidence>
<keyword evidence="5" id="KW-1015">Disulfide bond</keyword>
<evidence type="ECO:0000256" key="7">
    <source>
        <dbReference type="ARBA" id="ARBA00023319"/>
    </source>
</evidence>
<dbReference type="InterPro" id="IPR036179">
    <property type="entry name" value="Ig-like_dom_sf"/>
</dbReference>
<feature type="domain" description="Ig-like" evidence="11">
    <location>
        <begin position="53"/>
        <end position="159"/>
    </location>
</feature>
<keyword evidence="13" id="KW-1185">Reference proteome</keyword>
<dbReference type="GO" id="GO:0030154">
    <property type="term" value="P:cell differentiation"/>
    <property type="evidence" value="ECO:0007669"/>
    <property type="project" value="UniProtKB-ARBA"/>
</dbReference>
<dbReference type="GO" id="GO:0009653">
    <property type="term" value="P:anatomical structure morphogenesis"/>
    <property type="evidence" value="ECO:0007669"/>
    <property type="project" value="UniProtKB-ARBA"/>
</dbReference>
<evidence type="ECO:0000313" key="12">
    <source>
        <dbReference type="EMBL" id="OWR52575.1"/>
    </source>
</evidence>
<feature type="compositionally biased region" description="Acidic residues" evidence="10">
    <location>
        <begin position="23"/>
        <end position="50"/>
    </location>
</feature>
<dbReference type="InterPro" id="IPR003961">
    <property type="entry name" value="FN3_dom"/>
</dbReference>
<dbReference type="SMART" id="SM00408">
    <property type="entry name" value="IGc2"/>
    <property type="match status" value="3"/>
</dbReference>
<comment type="similarity">
    <text evidence="8">Belongs to the hemolin family.</text>
</comment>
<dbReference type="PROSITE" id="PS50835">
    <property type="entry name" value="IG_LIKE"/>
    <property type="match status" value="3"/>
</dbReference>
<dbReference type="CDD" id="cd00096">
    <property type="entry name" value="Ig"/>
    <property type="match status" value="1"/>
</dbReference>
<evidence type="ECO:0000256" key="3">
    <source>
        <dbReference type="ARBA" id="ARBA00022729"/>
    </source>
</evidence>
<dbReference type="PANTHER" id="PTHR12231">
    <property type="entry name" value="CTX-RELATED TYPE I TRANSMEMBRANE PROTEIN"/>
    <property type="match status" value="1"/>
</dbReference>
<evidence type="ECO:0000256" key="9">
    <source>
        <dbReference type="ARBA" id="ARBA00068688"/>
    </source>
</evidence>
<dbReference type="GO" id="GO:0005576">
    <property type="term" value="C:extracellular region"/>
    <property type="evidence" value="ECO:0007669"/>
    <property type="project" value="UniProtKB-SubCell"/>
</dbReference>
<dbReference type="EMBL" id="AGBW02008773">
    <property type="protein sequence ID" value="OWR52575.1"/>
    <property type="molecule type" value="Genomic_DNA"/>
</dbReference>
<dbReference type="Proteomes" id="UP000007151">
    <property type="component" value="Unassembled WGS sequence"/>
</dbReference>
<dbReference type="InterPro" id="IPR003599">
    <property type="entry name" value="Ig_sub"/>
</dbReference>
<dbReference type="PANTHER" id="PTHR12231:SF253">
    <property type="entry name" value="DPR-INTERACTING PROTEIN ETA, ISOFORM B-RELATED"/>
    <property type="match status" value="1"/>
</dbReference>
<keyword evidence="7" id="KW-0393">Immunoglobulin domain</keyword>
<keyword evidence="4" id="KW-0677">Repeat</keyword>
<dbReference type="InterPro" id="IPR051170">
    <property type="entry name" value="Neural/epithelial_adhesion"/>
</dbReference>
<evidence type="ECO:0000256" key="4">
    <source>
        <dbReference type="ARBA" id="ARBA00022737"/>
    </source>
</evidence>
<comment type="subcellular location">
    <subcellularLocation>
        <location evidence="1">Secreted</location>
    </subcellularLocation>
</comment>
<evidence type="ECO:0000313" key="13">
    <source>
        <dbReference type="Proteomes" id="UP000007151"/>
    </source>
</evidence>
<evidence type="ECO:0000259" key="11">
    <source>
        <dbReference type="PROSITE" id="PS50835"/>
    </source>
</evidence>
<dbReference type="InterPro" id="IPR013098">
    <property type="entry name" value="Ig_I-set"/>
</dbReference>
<evidence type="ECO:0000256" key="2">
    <source>
        <dbReference type="ARBA" id="ARBA00022525"/>
    </source>
</evidence>
<dbReference type="eggNOG" id="KOG3510">
    <property type="taxonomic scope" value="Eukaryota"/>
</dbReference>
<keyword evidence="2" id="KW-0964">Secreted</keyword>
<dbReference type="InterPro" id="IPR013106">
    <property type="entry name" value="Ig_V-set"/>
</dbReference>
<evidence type="ECO:0000256" key="10">
    <source>
        <dbReference type="SAM" id="MobiDB-lite"/>
    </source>
</evidence>
<evidence type="ECO:0000256" key="8">
    <source>
        <dbReference type="ARBA" id="ARBA00061228"/>
    </source>
</evidence>
<dbReference type="SUPFAM" id="SSF48726">
    <property type="entry name" value="Immunoglobulin"/>
    <property type="match status" value="3"/>
</dbReference>
<feature type="region of interest" description="Disordered" evidence="10">
    <location>
        <begin position="1"/>
        <end position="50"/>
    </location>
</feature>
<comment type="caution">
    <text evidence="12">The sequence shown here is derived from an EMBL/GenBank/DDBJ whole genome shotgun (WGS) entry which is preliminary data.</text>
</comment>
<keyword evidence="3" id="KW-0732">Signal</keyword>
<dbReference type="Pfam" id="PF07679">
    <property type="entry name" value="I-set"/>
    <property type="match status" value="2"/>
</dbReference>
<evidence type="ECO:0000256" key="6">
    <source>
        <dbReference type="ARBA" id="ARBA00023180"/>
    </source>
</evidence>
<gene>
    <name evidence="12" type="ORF">KGM_212545</name>
</gene>
<dbReference type="SMART" id="SM00409">
    <property type="entry name" value="IG"/>
    <property type="match status" value="3"/>
</dbReference>
<feature type="domain" description="Ig-like" evidence="11">
    <location>
        <begin position="256"/>
        <end position="343"/>
    </location>
</feature>
<dbReference type="InParanoid" id="A0A212FFQ8"/>
<organism evidence="12 13">
    <name type="scientific">Danaus plexippus plexippus</name>
    <dbReference type="NCBI Taxonomy" id="278856"/>
    <lineage>
        <taxon>Eukaryota</taxon>
        <taxon>Metazoa</taxon>
        <taxon>Ecdysozoa</taxon>
        <taxon>Arthropoda</taxon>
        <taxon>Hexapoda</taxon>
        <taxon>Insecta</taxon>
        <taxon>Pterygota</taxon>
        <taxon>Neoptera</taxon>
        <taxon>Endopterygota</taxon>
        <taxon>Lepidoptera</taxon>
        <taxon>Glossata</taxon>
        <taxon>Ditrysia</taxon>
        <taxon>Papilionoidea</taxon>
        <taxon>Nymphalidae</taxon>
        <taxon>Danainae</taxon>
        <taxon>Danaini</taxon>
        <taxon>Danaina</taxon>
        <taxon>Danaus</taxon>
        <taxon>Danaus</taxon>
    </lineage>
</organism>
<proteinExistence type="inferred from homology"/>
<dbReference type="CDD" id="cd00063">
    <property type="entry name" value="FN3"/>
    <property type="match status" value="1"/>
</dbReference>
<feature type="compositionally biased region" description="Basic and acidic residues" evidence="10">
    <location>
        <begin position="8"/>
        <end position="22"/>
    </location>
</feature>
<dbReference type="InterPro" id="IPR013783">
    <property type="entry name" value="Ig-like_fold"/>
</dbReference>
<name>A0A212FFQ8_DANPL</name>
<sequence length="476" mass="52826">MFGLQSKSMDEARHSMKRRETDDVNYDDVLADEATDNEEQNDAEGNDVDEDEPVDAIIETPPKNYSAIIGQDVRLECKVSPSFGVVVQWSKDNNKYFLGTLKAVEQDLNTYGVDSERFAIAANSTDLLIRGVRPEDAGSFACTLMQFKPEVIKHQLSVLEYPKIVSFTATNGGSVMEGSSVSLTCEAVGSPPPQVVWSRDVGGVNERLQEKDGEFIGYSVYIKNIKREQSGKYYCYVFNGIGANQAEVTVNVRGKPRVHVHNTIVNSAINVEAVLQCTVHDEPGAHIRWYKDGQLIESISRQYDISTRGSHSNLTVLPTSDSDFGTFTCEAENEFGSHNRSISLVQSPVIHSLEADGSRIGVTITSRRPLHTVELQVRELGGDGEWRTFNIPVPTSSSHEYFIAYTLDELEAGKYEAVVRAENDHSWSEHSDSTLLDIEAKPEYIQHASVYRGNSAHSVKSVALTTTLMYLLVRTL</sequence>
<accession>A0A212FFQ8</accession>
<feature type="domain" description="Ig-like" evidence="11">
    <location>
        <begin position="162"/>
        <end position="251"/>
    </location>
</feature>
<keyword evidence="6" id="KW-0325">Glycoprotein</keyword>
<dbReference type="AlphaFoldDB" id="A0A212FFQ8"/>
<dbReference type="STRING" id="278856.A0A212FFQ8"/>